<gene>
    <name evidence="2" type="ORF">PBRA_008048</name>
    <name evidence="3" type="ORF">PLBR_LOCUS2307</name>
</gene>
<evidence type="ECO:0000313" key="3">
    <source>
        <dbReference type="EMBL" id="SPQ95092.1"/>
    </source>
</evidence>
<dbReference type="PANTHER" id="PTHR45990">
    <property type="entry name" value="DNA REPAIR PROTEIN REV1"/>
    <property type="match status" value="1"/>
</dbReference>
<dbReference type="GO" id="GO:0005634">
    <property type="term" value="C:nucleus"/>
    <property type="evidence" value="ECO:0007669"/>
    <property type="project" value="TreeGrafter"/>
</dbReference>
<dbReference type="Gene3D" id="3.40.50.10190">
    <property type="entry name" value="BRCT domain"/>
    <property type="match status" value="1"/>
</dbReference>
<sequence>MDRMHGPSVTDHTEGKDRWTAAHYYRWVQEKRDQKAPDAEVSMALLAGRLPVSDGVPYWPQVFQGVCVYFNGRSGEFSALQLKSFVRLCGGRIAPMLSVKVVTHVVCENLSAIKSAKVVASGPKSRVHFVRPEWILDSIKGAKRVREHAYRAVSSRTTEITSFFKPARRTTNTLGKRA</sequence>
<dbReference type="InterPro" id="IPR036420">
    <property type="entry name" value="BRCT_dom_sf"/>
</dbReference>
<name>A0A0G4IYX9_PLABS</name>
<organism evidence="2 4">
    <name type="scientific">Plasmodiophora brassicae</name>
    <name type="common">Clubroot disease agent</name>
    <dbReference type="NCBI Taxonomy" id="37360"/>
    <lineage>
        <taxon>Eukaryota</taxon>
        <taxon>Sar</taxon>
        <taxon>Rhizaria</taxon>
        <taxon>Endomyxa</taxon>
        <taxon>Phytomyxea</taxon>
        <taxon>Plasmodiophorida</taxon>
        <taxon>Plasmodiophoridae</taxon>
        <taxon>Plasmodiophora</taxon>
    </lineage>
</organism>
<geneLocation type="mitochondrion" evidence="3"/>
<dbReference type="PROSITE" id="PS50172">
    <property type="entry name" value="BRCT"/>
    <property type="match status" value="1"/>
</dbReference>
<accession>A0A0G4IYX9</accession>
<dbReference type="SUPFAM" id="SSF52113">
    <property type="entry name" value="BRCT domain"/>
    <property type="match status" value="1"/>
</dbReference>
<dbReference type="Proteomes" id="UP000290189">
    <property type="component" value="Unassembled WGS sequence"/>
</dbReference>
<protein>
    <recommendedName>
        <fullName evidence="1">BRCT domain-containing protein</fullName>
    </recommendedName>
</protein>
<reference evidence="3 5" key="2">
    <citation type="submission" date="2018-03" db="EMBL/GenBank/DDBJ databases">
        <authorList>
            <person name="Fogelqvist J."/>
        </authorList>
    </citation>
    <scope>NUCLEOTIDE SEQUENCE [LARGE SCALE GENOMIC DNA]</scope>
</reference>
<dbReference type="EMBL" id="CDSF01000100">
    <property type="protein sequence ID" value="CEP00314.1"/>
    <property type="molecule type" value="Genomic_DNA"/>
</dbReference>
<dbReference type="GO" id="GO:0070987">
    <property type="term" value="P:error-free translesion synthesis"/>
    <property type="evidence" value="ECO:0007669"/>
    <property type="project" value="TreeGrafter"/>
</dbReference>
<feature type="domain" description="BRCT" evidence="1">
    <location>
        <begin position="58"/>
        <end position="152"/>
    </location>
</feature>
<reference evidence="2 4" key="1">
    <citation type="submission" date="2015-02" db="EMBL/GenBank/DDBJ databases">
        <authorList>
            <person name="Chooi Y.-H."/>
        </authorList>
    </citation>
    <scope>NUCLEOTIDE SEQUENCE [LARGE SCALE GENOMIC DNA]</scope>
    <source>
        <strain evidence="2">E3</strain>
    </source>
</reference>
<keyword evidence="3" id="KW-0496">Mitochondrion</keyword>
<dbReference type="InterPro" id="IPR001357">
    <property type="entry name" value="BRCT_dom"/>
</dbReference>
<evidence type="ECO:0000259" key="1">
    <source>
        <dbReference type="PROSITE" id="PS50172"/>
    </source>
</evidence>
<dbReference type="Proteomes" id="UP000039324">
    <property type="component" value="Unassembled WGS sequence"/>
</dbReference>
<dbReference type="GO" id="GO:0017125">
    <property type="term" value="F:deoxycytidyl transferase activity"/>
    <property type="evidence" value="ECO:0007669"/>
    <property type="project" value="TreeGrafter"/>
</dbReference>
<dbReference type="GO" id="GO:0042276">
    <property type="term" value="P:error-prone translesion synthesis"/>
    <property type="evidence" value="ECO:0007669"/>
    <property type="project" value="TreeGrafter"/>
</dbReference>
<dbReference type="SMART" id="SM00292">
    <property type="entry name" value="BRCT"/>
    <property type="match status" value="1"/>
</dbReference>
<dbReference type="GO" id="GO:0003887">
    <property type="term" value="F:DNA-directed DNA polymerase activity"/>
    <property type="evidence" value="ECO:0007669"/>
    <property type="project" value="TreeGrafter"/>
</dbReference>
<dbReference type="AlphaFoldDB" id="A0A0G4IYX9"/>
<evidence type="ECO:0000313" key="5">
    <source>
        <dbReference type="Proteomes" id="UP000290189"/>
    </source>
</evidence>
<evidence type="ECO:0000313" key="2">
    <source>
        <dbReference type="EMBL" id="CEP00314.1"/>
    </source>
</evidence>
<evidence type="ECO:0000313" key="4">
    <source>
        <dbReference type="Proteomes" id="UP000039324"/>
    </source>
</evidence>
<proteinExistence type="predicted"/>
<dbReference type="STRING" id="37360.A0A0G4IYX9"/>
<dbReference type="EMBL" id="OVEO01000003">
    <property type="protein sequence ID" value="SPQ95092.1"/>
    <property type="molecule type" value="Genomic_DNA"/>
</dbReference>
<dbReference type="Pfam" id="PF00533">
    <property type="entry name" value="BRCT"/>
    <property type="match status" value="1"/>
</dbReference>
<dbReference type="PANTHER" id="PTHR45990:SF1">
    <property type="entry name" value="DNA REPAIR PROTEIN REV1"/>
    <property type="match status" value="1"/>
</dbReference>
<keyword evidence="4" id="KW-1185">Reference proteome</keyword>
<dbReference type="OrthoDB" id="427711at2759"/>